<feature type="region of interest" description="Disordered" evidence="1">
    <location>
        <begin position="21"/>
        <end position="72"/>
    </location>
</feature>
<organism evidence="2 3">
    <name type="scientific">Novipirellula caenicola</name>
    <dbReference type="NCBI Taxonomy" id="1536901"/>
    <lineage>
        <taxon>Bacteria</taxon>
        <taxon>Pseudomonadati</taxon>
        <taxon>Planctomycetota</taxon>
        <taxon>Planctomycetia</taxon>
        <taxon>Pirellulales</taxon>
        <taxon>Pirellulaceae</taxon>
        <taxon>Novipirellula</taxon>
    </lineage>
</organism>
<sequence>MKERGSSGVAVGFANRLVKNDTANANPFPSTAGATRQRPGSFPFSIASRPLPRAQANSGAGEVGRTNSPLYPPLANTRLRGNLAPSAPPVKHIILCDHATRF</sequence>
<name>A0ABP9VMF4_9BACT</name>
<evidence type="ECO:0000313" key="2">
    <source>
        <dbReference type="EMBL" id="GAA5505765.1"/>
    </source>
</evidence>
<keyword evidence="3" id="KW-1185">Reference proteome</keyword>
<evidence type="ECO:0000256" key="1">
    <source>
        <dbReference type="SAM" id="MobiDB-lite"/>
    </source>
</evidence>
<protein>
    <submittedName>
        <fullName evidence="2">Uncharacterized protein</fullName>
    </submittedName>
</protein>
<evidence type="ECO:0000313" key="3">
    <source>
        <dbReference type="Proteomes" id="UP001416858"/>
    </source>
</evidence>
<gene>
    <name evidence="2" type="ORF">Rcae01_01212</name>
</gene>
<dbReference type="EMBL" id="BAABRO010000002">
    <property type="protein sequence ID" value="GAA5505765.1"/>
    <property type="molecule type" value="Genomic_DNA"/>
</dbReference>
<reference evidence="2 3" key="1">
    <citation type="submission" date="2024-02" db="EMBL/GenBank/DDBJ databases">
        <title>Rhodopirellula caenicola NBRC 110016.</title>
        <authorList>
            <person name="Ichikawa N."/>
            <person name="Katano-Makiyama Y."/>
            <person name="Hidaka K."/>
        </authorList>
    </citation>
    <scope>NUCLEOTIDE SEQUENCE [LARGE SCALE GENOMIC DNA]</scope>
    <source>
        <strain evidence="2 3">NBRC 110016</strain>
    </source>
</reference>
<comment type="caution">
    <text evidence="2">The sequence shown here is derived from an EMBL/GenBank/DDBJ whole genome shotgun (WGS) entry which is preliminary data.</text>
</comment>
<proteinExistence type="predicted"/>
<accession>A0ABP9VMF4</accession>
<feature type="compositionally biased region" description="Polar residues" evidence="1">
    <location>
        <begin position="21"/>
        <end position="34"/>
    </location>
</feature>
<dbReference type="Proteomes" id="UP001416858">
    <property type="component" value="Unassembled WGS sequence"/>
</dbReference>